<feature type="transmembrane region" description="Helical" evidence="2">
    <location>
        <begin position="141"/>
        <end position="162"/>
    </location>
</feature>
<dbReference type="Proteomes" id="UP000005940">
    <property type="component" value="Chromosome"/>
</dbReference>
<dbReference type="GO" id="GO:0030246">
    <property type="term" value="F:carbohydrate binding"/>
    <property type="evidence" value="ECO:0007669"/>
    <property type="project" value="InterPro"/>
</dbReference>
<dbReference type="Pfam" id="PF16990">
    <property type="entry name" value="CBM_35"/>
    <property type="match status" value="1"/>
</dbReference>
<feature type="compositionally biased region" description="Basic and acidic residues" evidence="1">
    <location>
        <begin position="190"/>
        <end position="210"/>
    </location>
</feature>
<feature type="region of interest" description="Disordered" evidence="1">
    <location>
        <begin position="1"/>
        <end position="134"/>
    </location>
</feature>
<accession>I2N0T8</accession>
<keyword evidence="2" id="KW-0812">Transmembrane</keyword>
<dbReference type="RefSeq" id="WP_006348490.1">
    <property type="nucleotide sequence ID" value="NZ_CP029159.1"/>
</dbReference>
<evidence type="ECO:0000256" key="1">
    <source>
        <dbReference type="SAM" id="MobiDB-lite"/>
    </source>
</evidence>
<feature type="compositionally biased region" description="Gly residues" evidence="1">
    <location>
        <begin position="36"/>
        <end position="48"/>
    </location>
</feature>
<keyword evidence="2" id="KW-0472">Membrane</keyword>
<feature type="compositionally biased region" description="Low complexity" evidence="1">
    <location>
        <begin position="172"/>
        <end position="181"/>
    </location>
</feature>
<protein>
    <submittedName>
        <fullName evidence="3">Carbohydrate-binding protein</fullName>
    </submittedName>
</protein>
<evidence type="ECO:0000313" key="4">
    <source>
        <dbReference type="Proteomes" id="UP000005940"/>
    </source>
</evidence>
<keyword evidence="4" id="KW-1185">Reference proteome</keyword>
<dbReference type="PROSITE" id="PS51175">
    <property type="entry name" value="CBM6"/>
    <property type="match status" value="1"/>
</dbReference>
<feature type="compositionally biased region" description="Low complexity" evidence="1">
    <location>
        <begin position="79"/>
        <end position="106"/>
    </location>
</feature>
<dbReference type="Gene3D" id="2.60.120.260">
    <property type="entry name" value="Galactose-binding domain-like"/>
    <property type="match status" value="1"/>
</dbReference>
<feature type="compositionally biased region" description="Polar residues" evidence="1">
    <location>
        <begin position="1"/>
        <end position="15"/>
    </location>
</feature>
<reference evidence="3 4" key="1">
    <citation type="journal article" date="2012" name="J. Bacteriol.">
        <title>Draft genome of Streptomyces tsukubaensis NRRL 18488, the producer of the clinically important immunosuppressant tacrolimus (FK506).</title>
        <authorList>
            <person name="Barreiro C."/>
            <person name="Prieto C."/>
            <person name="Sola-Landa A."/>
            <person name="Solera E."/>
            <person name="Martinez-Castro M."/>
            <person name="Perez-Redondo R."/>
            <person name="Garcia-Estrada C."/>
            <person name="Aparicio J.F."/>
            <person name="Fernandez-Martinez L.T."/>
            <person name="Santos-Aberturas J."/>
            <person name="Salehi-Najafabadi Z."/>
            <person name="Rodriguez-Garcia A."/>
            <person name="Tauch A."/>
            <person name="Martin J.F."/>
        </authorList>
    </citation>
    <scope>NUCLEOTIDE SEQUENCE [LARGE SCALE GENOMIC DNA]</scope>
    <source>
        <strain evidence="4">DSM 42081 / NBRC 108919 / NRRL 18488 / 9993</strain>
    </source>
</reference>
<evidence type="ECO:0000256" key="2">
    <source>
        <dbReference type="SAM" id="Phobius"/>
    </source>
</evidence>
<feature type="compositionally biased region" description="Gly residues" evidence="1">
    <location>
        <begin position="110"/>
        <end position="119"/>
    </location>
</feature>
<keyword evidence="2" id="KW-1133">Transmembrane helix</keyword>
<dbReference type="InterPro" id="IPR008979">
    <property type="entry name" value="Galactose-bd-like_sf"/>
</dbReference>
<name>I2N0T8_STRT9</name>
<proteinExistence type="predicted"/>
<sequence length="345" mass="36047">MTAANNGGSAPNGSTPEDDDPFGYLYEDGQAAGATRPGGGQGRGGYGYPGPAQPGVPRTSYNQVRAVGERQYGHHQGAPHPGYGQQQYTQHQQQPYAQPNPQYAAPETYPGGGAPGHPGSGPDTVASGGGRGRGRGPNNKGLLIGALAVVAVVVAGITVAVLSNENDKKNNTTDSQNTNNTGPSPSAEDPDNKPTEPKEGEDGEDSDKLPKQDAVTLKLGGAAESGTGIKGAEGTGGAYVTNFNQVGASVTWKAGIKEAGTYKLYIRYTIPMKDANATLSINGKPNSNAIRLHNFRGSTDPALENNWQTTWTQMNLQKGQNEIKISCETGNQCDVTLDWLEVRRG</sequence>
<evidence type="ECO:0000313" key="3">
    <source>
        <dbReference type="EMBL" id="QKM69098.1"/>
    </source>
</evidence>
<organism evidence="3 4">
    <name type="scientific">Streptomyces tsukubensis (strain DSM 42081 / NBRC 108919 / NRRL 18488 / 9993)</name>
    <dbReference type="NCBI Taxonomy" id="1114943"/>
    <lineage>
        <taxon>Bacteria</taxon>
        <taxon>Bacillati</taxon>
        <taxon>Actinomycetota</taxon>
        <taxon>Actinomycetes</taxon>
        <taxon>Kitasatosporales</taxon>
        <taxon>Streptomycetaceae</taxon>
        <taxon>Streptomyces</taxon>
    </lineage>
</organism>
<dbReference type="InterPro" id="IPR005084">
    <property type="entry name" value="CBM6"/>
</dbReference>
<feature type="region of interest" description="Disordered" evidence="1">
    <location>
        <begin position="167"/>
        <end position="210"/>
    </location>
</feature>
<dbReference type="EMBL" id="CP029159">
    <property type="protein sequence ID" value="QKM69098.1"/>
    <property type="molecule type" value="Genomic_DNA"/>
</dbReference>
<gene>
    <name evidence="3" type="ORF">STSU_019965</name>
</gene>
<dbReference type="SUPFAM" id="SSF49785">
    <property type="entry name" value="Galactose-binding domain-like"/>
    <property type="match status" value="1"/>
</dbReference>
<dbReference type="AlphaFoldDB" id="I2N0T8"/>